<evidence type="ECO:0000313" key="2">
    <source>
        <dbReference type="Proteomes" id="UP000791440"/>
    </source>
</evidence>
<dbReference type="EMBL" id="JH668334">
    <property type="protein sequence ID" value="KAG6446576.1"/>
    <property type="molecule type" value="Genomic_DNA"/>
</dbReference>
<proteinExistence type="predicted"/>
<dbReference type="AlphaFoldDB" id="A0A921YWH4"/>
<organism evidence="1 2">
    <name type="scientific">Manduca sexta</name>
    <name type="common">Tobacco hawkmoth</name>
    <name type="synonym">Tobacco hornworm</name>
    <dbReference type="NCBI Taxonomy" id="7130"/>
    <lineage>
        <taxon>Eukaryota</taxon>
        <taxon>Metazoa</taxon>
        <taxon>Ecdysozoa</taxon>
        <taxon>Arthropoda</taxon>
        <taxon>Hexapoda</taxon>
        <taxon>Insecta</taxon>
        <taxon>Pterygota</taxon>
        <taxon>Neoptera</taxon>
        <taxon>Endopterygota</taxon>
        <taxon>Lepidoptera</taxon>
        <taxon>Glossata</taxon>
        <taxon>Ditrysia</taxon>
        <taxon>Bombycoidea</taxon>
        <taxon>Sphingidae</taxon>
        <taxon>Sphinginae</taxon>
        <taxon>Sphingini</taxon>
        <taxon>Manduca</taxon>
    </lineage>
</organism>
<reference evidence="1" key="1">
    <citation type="journal article" date="2016" name="Insect Biochem. Mol. Biol.">
        <title>Multifaceted biological insights from a draft genome sequence of the tobacco hornworm moth, Manduca sexta.</title>
        <authorList>
            <person name="Kanost M.R."/>
            <person name="Arrese E.L."/>
            <person name="Cao X."/>
            <person name="Chen Y.R."/>
            <person name="Chellapilla S."/>
            <person name="Goldsmith M.R."/>
            <person name="Grosse-Wilde E."/>
            <person name="Heckel D.G."/>
            <person name="Herndon N."/>
            <person name="Jiang H."/>
            <person name="Papanicolaou A."/>
            <person name="Qu J."/>
            <person name="Soulages J.L."/>
            <person name="Vogel H."/>
            <person name="Walters J."/>
            <person name="Waterhouse R.M."/>
            <person name="Ahn S.J."/>
            <person name="Almeida F.C."/>
            <person name="An C."/>
            <person name="Aqrawi P."/>
            <person name="Bretschneider A."/>
            <person name="Bryant W.B."/>
            <person name="Bucks S."/>
            <person name="Chao H."/>
            <person name="Chevignon G."/>
            <person name="Christen J.M."/>
            <person name="Clarke D.F."/>
            <person name="Dittmer N.T."/>
            <person name="Ferguson L.C.F."/>
            <person name="Garavelou S."/>
            <person name="Gordon K.H.J."/>
            <person name="Gunaratna R.T."/>
            <person name="Han Y."/>
            <person name="Hauser F."/>
            <person name="He Y."/>
            <person name="Heidel-Fischer H."/>
            <person name="Hirsh A."/>
            <person name="Hu Y."/>
            <person name="Jiang H."/>
            <person name="Kalra D."/>
            <person name="Klinner C."/>
            <person name="Konig C."/>
            <person name="Kovar C."/>
            <person name="Kroll A.R."/>
            <person name="Kuwar S.S."/>
            <person name="Lee S.L."/>
            <person name="Lehman R."/>
            <person name="Li K."/>
            <person name="Li Z."/>
            <person name="Liang H."/>
            <person name="Lovelace S."/>
            <person name="Lu Z."/>
            <person name="Mansfield J.H."/>
            <person name="McCulloch K.J."/>
            <person name="Mathew T."/>
            <person name="Morton B."/>
            <person name="Muzny D.M."/>
            <person name="Neunemann D."/>
            <person name="Ongeri F."/>
            <person name="Pauchet Y."/>
            <person name="Pu L.L."/>
            <person name="Pyrousis I."/>
            <person name="Rao X.J."/>
            <person name="Redding A."/>
            <person name="Roesel C."/>
            <person name="Sanchez-Gracia A."/>
            <person name="Schaack S."/>
            <person name="Shukla A."/>
            <person name="Tetreau G."/>
            <person name="Wang Y."/>
            <person name="Xiong G.H."/>
            <person name="Traut W."/>
            <person name="Walsh T.K."/>
            <person name="Worley K.C."/>
            <person name="Wu D."/>
            <person name="Wu W."/>
            <person name="Wu Y.Q."/>
            <person name="Zhang X."/>
            <person name="Zou Z."/>
            <person name="Zucker H."/>
            <person name="Briscoe A.D."/>
            <person name="Burmester T."/>
            <person name="Clem R.J."/>
            <person name="Feyereisen R."/>
            <person name="Grimmelikhuijzen C.J.P."/>
            <person name="Hamodrakas S.J."/>
            <person name="Hansson B.S."/>
            <person name="Huguet E."/>
            <person name="Jermiin L.S."/>
            <person name="Lan Q."/>
            <person name="Lehman H.K."/>
            <person name="Lorenzen M."/>
            <person name="Merzendorfer H."/>
            <person name="Michalopoulos I."/>
            <person name="Morton D.B."/>
            <person name="Muthukrishnan S."/>
            <person name="Oakeshott J.G."/>
            <person name="Palmer W."/>
            <person name="Park Y."/>
            <person name="Passarelli A.L."/>
            <person name="Rozas J."/>
            <person name="Schwartz L.M."/>
            <person name="Smith W."/>
            <person name="Southgate A."/>
            <person name="Vilcinskas A."/>
            <person name="Vogt R."/>
            <person name="Wang P."/>
            <person name="Werren J."/>
            <person name="Yu X.Q."/>
            <person name="Zhou J.J."/>
            <person name="Brown S.J."/>
            <person name="Scherer S.E."/>
            <person name="Richards S."/>
            <person name="Blissard G.W."/>
        </authorList>
    </citation>
    <scope>NUCLEOTIDE SEQUENCE</scope>
</reference>
<evidence type="ECO:0008006" key="3">
    <source>
        <dbReference type="Google" id="ProtNLM"/>
    </source>
</evidence>
<keyword evidence="2" id="KW-1185">Reference proteome</keyword>
<evidence type="ECO:0000313" key="1">
    <source>
        <dbReference type="EMBL" id="KAG6446576.1"/>
    </source>
</evidence>
<comment type="caution">
    <text evidence="1">The sequence shown here is derived from an EMBL/GenBank/DDBJ whole genome shotgun (WGS) entry which is preliminary data.</text>
</comment>
<reference evidence="1" key="2">
    <citation type="submission" date="2020-12" db="EMBL/GenBank/DDBJ databases">
        <authorList>
            <person name="Kanost M."/>
        </authorList>
    </citation>
    <scope>NUCLEOTIDE SEQUENCE</scope>
</reference>
<name>A0A921YWH4_MANSE</name>
<protein>
    <recommendedName>
        <fullName evidence="3">Reverse transcriptase</fullName>
    </recommendedName>
</protein>
<gene>
    <name evidence="1" type="ORF">O3G_MSEX004507</name>
</gene>
<dbReference type="Proteomes" id="UP000791440">
    <property type="component" value="Unassembled WGS sequence"/>
</dbReference>
<sequence>MDDIKLYTEDESQLYNLATLTEQFSEDIKMEFGIGKCKINSIKSGSICQHQYTLSTEEKIEPLYGQEAYKYFGYNQSQQIHYKEIKNTLTQQFHHRFNAILKKQLYVRNTI</sequence>
<accession>A0A921YWH4</accession>
<dbReference type="PANTHER" id="PTHR35450:SF2">
    <property type="entry name" value="REVERSE TRANSCRIPTASE DOMAIN-CONTAINING PROTEIN"/>
    <property type="match status" value="1"/>
</dbReference>
<dbReference type="PANTHER" id="PTHR35450">
    <property type="entry name" value="REVERSE TRANSCRIPTASE DOMAIN-CONTAINING PROTEIN"/>
    <property type="match status" value="1"/>
</dbReference>